<protein>
    <recommendedName>
        <fullName evidence="3">Lipoprotein</fullName>
    </recommendedName>
</protein>
<dbReference type="RefSeq" id="WP_395808202.1">
    <property type="nucleotide sequence ID" value="NZ_CP043494.1"/>
</dbReference>
<evidence type="ECO:0008006" key="3">
    <source>
        <dbReference type="Google" id="ProtNLM"/>
    </source>
</evidence>
<keyword evidence="2" id="KW-1185">Reference proteome</keyword>
<evidence type="ECO:0000313" key="1">
    <source>
        <dbReference type="EMBL" id="WNG49831.1"/>
    </source>
</evidence>
<evidence type="ECO:0000313" key="2">
    <source>
        <dbReference type="Proteomes" id="UP001611383"/>
    </source>
</evidence>
<organism evidence="1 2">
    <name type="scientific">Archangium minus</name>
    <dbReference type="NCBI Taxonomy" id="83450"/>
    <lineage>
        <taxon>Bacteria</taxon>
        <taxon>Pseudomonadati</taxon>
        <taxon>Myxococcota</taxon>
        <taxon>Myxococcia</taxon>
        <taxon>Myxococcales</taxon>
        <taxon>Cystobacterineae</taxon>
        <taxon>Archangiaceae</taxon>
        <taxon>Archangium</taxon>
    </lineage>
</organism>
<proteinExistence type="predicted"/>
<dbReference type="EMBL" id="CP043494">
    <property type="protein sequence ID" value="WNG49831.1"/>
    <property type="molecule type" value="Genomic_DNA"/>
</dbReference>
<accession>A0ABY9X380</accession>
<dbReference type="Proteomes" id="UP001611383">
    <property type="component" value="Chromosome"/>
</dbReference>
<gene>
    <name evidence="1" type="ORF">F0U60_41235</name>
</gene>
<reference evidence="1 2" key="1">
    <citation type="submission" date="2019-08" db="EMBL/GenBank/DDBJ databases">
        <title>Archangium and Cystobacter genomes.</title>
        <authorList>
            <person name="Chen I.-C.K."/>
            <person name="Wielgoss S."/>
        </authorList>
    </citation>
    <scope>NUCLEOTIDE SEQUENCE [LARGE SCALE GENOMIC DNA]</scope>
    <source>
        <strain evidence="1 2">Cbm 6</strain>
    </source>
</reference>
<sequence>MSEGTTSELVLTDSAGKCFLLAEVEGEVASLEQGASCSWSDDGVSFTLTLTSGTFSLSGESGRFDMAGTVTATTRGKMYPGSFFQNATLTRLGE</sequence>
<name>A0ABY9X380_9BACT</name>